<name>A0A818ZKV0_9BILA</name>
<gene>
    <name evidence="1" type="ORF">GRG538_LOCUS32531</name>
</gene>
<dbReference type="AlphaFoldDB" id="A0A818ZKV0"/>
<dbReference type="PANTHER" id="PTHR46579">
    <property type="entry name" value="F5/8 TYPE C DOMAIN-CONTAINING PROTEIN-RELATED"/>
    <property type="match status" value="1"/>
</dbReference>
<evidence type="ECO:0000313" key="1">
    <source>
        <dbReference type="EMBL" id="CAF3771526.1"/>
    </source>
</evidence>
<proteinExistence type="predicted"/>
<dbReference type="Proteomes" id="UP000663872">
    <property type="component" value="Unassembled WGS sequence"/>
</dbReference>
<reference evidence="1" key="1">
    <citation type="submission" date="2021-02" db="EMBL/GenBank/DDBJ databases">
        <authorList>
            <person name="Nowell W R."/>
        </authorList>
    </citation>
    <scope>NUCLEOTIDE SEQUENCE</scope>
</reference>
<dbReference type="PANTHER" id="PTHR46579:SF1">
    <property type="entry name" value="F5_8 TYPE C DOMAIN-CONTAINING PROTEIN"/>
    <property type="match status" value="1"/>
</dbReference>
<dbReference type="EMBL" id="CAJNYT010005749">
    <property type="protein sequence ID" value="CAF3771526.1"/>
    <property type="molecule type" value="Genomic_DNA"/>
</dbReference>
<protein>
    <submittedName>
        <fullName evidence="1">Uncharacterized protein</fullName>
    </submittedName>
</protein>
<accession>A0A818ZKV0</accession>
<feature type="non-terminal residue" evidence="1">
    <location>
        <position position="1"/>
    </location>
</feature>
<organism evidence="1 2">
    <name type="scientific">Rotaria socialis</name>
    <dbReference type="NCBI Taxonomy" id="392032"/>
    <lineage>
        <taxon>Eukaryota</taxon>
        <taxon>Metazoa</taxon>
        <taxon>Spiralia</taxon>
        <taxon>Gnathifera</taxon>
        <taxon>Rotifera</taxon>
        <taxon>Eurotatoria</taxon>
        <taxon>Bdelloidea</taxon>
        <taxon>Philodinida</taxon>
        <taxon>Philodinidae</taxon>
        <taxon>Rotaria</taxon>
    </lineage>
</organism>
<sequence>MDLINDYPRKAEQLVPCDIINGKIYRQMSSNKKQCNIAIILHADGAPAVNMNNKSLWPIQAAIAEIPVPLRDWKPAVMLFGAWLASIKPPRDSLLIPIIIQLQALMNSKILLKQKDGKIVFYQYYLKNGILGSRVSYNVRIQQAIFDLPACAHFLNVVQYNGYDGCDDCCIKAIGRQIYFPFSEKTEEPKNYQLYLKNSKHNAHRSIQGIKGPTPLSSILQLPNQTPYDLMHLIYHVHVKALLKFWRKMFGKEIFENGSVFLSNVILPHDVKYQFHSLLDFSNWKAKMLRDFFLYVSPSFVVYYLPDDYSAHFLLYYAFVRTLYFFNDNKQLDGVDHLFHLYHKSLSRLYSERSELATVHYHSHLASQVHSHDALCFTSCFSRESYLAYALKLCKGTTHVLNQLVT</sequence>
<comment type="caution">
    <text evidence="1">The sequence shown here is derived from an EMBL/GenBank/DDBJ whole genome shotgun (WGS) entry which is preliminary data.</text>
</comment>
<evidence type="ECO:0000313" key="2">
    <source>
        <dbReference type="Proteomes" id="UP000663872"/>
    </source>
</evidence>